<name>A0A517Q3D0_9PLAN</name>
<sequence length="64" mass="7271">MCLMSLLLLYFLMAGPLVWLEGKMKFRPFSQTVKTVYAPLAQVVKSDWEPASTVVKAYVGLFKK</sequence>
<evidence type="ECO:0000313" key="2">
    <source>
        <dbReference type="Proteomes" id="UP000315647"/>
    </source>
</evidence>
<reference evidence="1 2" key="1">
    <citation type="submission" date="2019-03" db="EMBL/GenBank/DDBJ databases">
        <title>Deep-cultivation of Planctomycetes and their phenomic and genomic characterization uncovers novel biology.</title>
        <authorList>
            <person name="Wiegand S."/>
            <person name="Jogler M."/>
            <person name="Boedeker C."/>
            <person name="Pinto D."/>
            <person name="Vollmers J."/>
            <person name="Rivas-Marin E."/>
            <person name="Kohn T."/>
            <person name="Peeters S.H."/>
            <person name="Heuer A."/>
            <person name="Rast P."/>
            <person name="Oberbeckmann S."/>
            <person name="Bunk B."/>
            <person name="Jeske O."/>
            <person name="Meyerdierks A."/>
            <person name="Storesund J.E."/>
            <person name="Kallscheuer N."/>
            <person name="Luecker S."/>
            <person name="Lage O.M."/>
            <person name="Pohl T."/>
            <person name="Merkel B.J."/>
            <person name="Hornburger P."/>
            <person name="Mueller R.-W."/>
            <person name="Bruemmer F."/>
            <person name="Labrenz M."/>
            <person name="Spormann A.M."/>
            <person name="Op den Camp H."/>
            <person name="Overmann J."/>
            <person name="Amann R."/>
            <person name="Jetten M.S.M."/>
            <person name="Mascher T."/>
            <person name="Medema M.H."/>
            <person name="Devos D.P."/>
            <person name="Kaster A.-K."/>
            <person name="Ovreas L."/>
            <person name="Rohde M."/>
            <person name="Galperin M.Y."/>
            <person name="Jogler C."/>
        </authorList>
    </citation>
    <scope>NUCLEOTIDE SEQUENCE [LARGE SCALE GENOMIC DNA]</scope>
    <source>
        <strain evidence="1 2">Enr10</strain>
    </source>
</reference>
<accession>A0A517Q3D0</accession>
<proteinExistence type="predicted"/>
<organism evidence="1 2">
    <name type="scientific">Gimesia panareensis</name>
    <dbReference type="NCBI Taxonomy" id="2527978"/>
    <lineage>
        <taxon>Bacteria</taxon>
        <taxon>Pseudomonadati</taxon>
        <taxon>Planctomycetota</taxon>
        <taxon>Planctomycetia</taxon>
        <taxon>Planctomycetales</taxon>
        <taxon>Planctomycetaceae</taxon>
        <taxon>Gimesia</taxon>
    </lineage>
</organism>
<dbReference type="AlphaFoldDB" id="A0A517Q3D0"/>
<accession>A0A518A351</accession>
<protein>
    <submittedName>
        <fullName evidence="1">Uncharacterized protein</fullName>
    </submittedName>
</protein>
<dbReference type="EMBL" id="CP037421">
    <property type="protein sequence ID" value="QDT26132.1"/>
    <property type="molecule type" value="Genomic_DNA"/>
</dbReference>
<evidence type="ECO:0000313" key="1">
    <source>
        <dbReference type="EMBL" id="QDT26132.1"/>
    </source>
</evidence>
<keyword evidence="2" id="KW-1185">Reference proteome</keyword>
<dbReference type="Proteomes" id="UP000315647">
    <property type="component" value="Chromosome"/>
</dbReference>
<gene>
    <name evidence="1" type="ORF">Enr10x_14320</name>
</gene>